<evidence type="ECO:0000313" key="1">
    <source>
        <dbReference type="EMBL" id="AEG60182.1"/>
    </source>
</evidence>
<dbReference type="Proteomes" id="UP000009234">
    <property type="component" value="Chromosome"/>
</dbReference>
<proteinExistence type="predicted"/>
<dbReference type="HOGENOM" id="CLU_189760_1_1_9"/>
<evidence type="ECO:0008006" key="3">
    <source>
        <dbReference type="Google" id="ProtNLM"/>
    </source>
</evidence>
<dbReference type="EMBL" id="CP002780">
    <property type="protein sequence ID" value="AEG60182.1"/>
    <property type="molecule type" value="Genomic_DNA"/>
</dbReference>
<reference evidence="1 2" key="2">
    <citation type="journal article" date="2012" name="Stand. Genomic Sci.">
        <title>Complete genome sequence of the sulfate-reducing firmicute Desulfotomaculum ruminis type strain (DL(T)).</title>
        <authorList>
            <person name="Spring S."/>
            <person name="Visser M."/>
            <person name="Lu M."/>
            <person name="Copeland A."/>
            <person name="Lapidus A."/>
            <person name="Lucas S."/>
            <person name="Cheng J.F."/>
            <person name="Han C."/>
            <person name="Tapia R."/>
            <person name="Goodwin L.A."/>
            <person name="Pitluck S."/>
            <person name="Ivanova N."/>
            <person name="Land M."/>
            <person name="Hauser L."/>
            <person name="Larimer F."/>
            <person name="Rohde M."/>
            <person name="Goker M."/>
            <person name="Detter J.C."/>
            <person name="Kyrpides N.C."/>
            <person name="Woyke T."/>
            <person name="Schaap P.J."/>
            <person name="Plugge C.M."/>
            <person name="Muyzer G."/>
            <person name="Kuever J."/>
            <person name="Pereira I.A."/>
            <person name="Parshina S.N."/>
            <person name="Bernier-Latmani R."/>
            <person name="Stams A.J."/>
            <person name="Klenk H.P."/>
        </authorList>
    </citation>
    <scope>NUCLEOTIDE SEQUENCE [LARGE SCALE GENOMIC DNA]</scope>
    <source>
        <strain evidence="2">ATCC 23193 / DSM 2154 / NCIB 8452 / DL</strain>
    </source>
</reference>
<keyword evidence="2" id="KW-1185">Reference proteome</keyword>
<reference evidence="2" key="1">
    <citation type="submission" date="2011-05" db="EMBL/GenBank/DDBJ databases">
        <title>Complete sequence of Desulfotomaculum ruminis DSM 2154.</title>
        <authorList>
            <person name="Lucas S."/>
            <person name="Copeland A."/>
            <person name="Lapidus A."/>
            <person name="Cheng J.-F."/>
            <person name="Goodwin L."/>
            <person name="Pitluck S."/>
            <person name="Lu M."/>
            <person name="Detter J.C."/>
            <person name="Han C."/>
            <person name="Tapia R."/>
            <person name="Land M."/>
            <person name="Hauser L."/>
            <person name="Kyrpides N."/>
            <person name="Ivanova N."/>
            <person name="Mikhailova N."/>
            <person name="Pagani I."/>
            <person name="Stams A.J.M."/>
            <person name="Plugge C.M."/>
            <person name="Muyzer G."/>
            <person name="Kuever J."/>
            <person name="Parshina S.N."/>
            <person name="Ivanova A.E."/>
            <person name="Nazina T.N."/>
            <person name="Brambilla E."/>
            <person name="Spring S."/>
            <person name="Klenk H.-P."/>
            <person name="Woyke T."/>
        </authorList>
    </citation>
    <scope>NUCLEOTIDE SEQUENCE [LARGE SCALE GENOMIC DNA]</scope>
    <source>
        <strain evidence="2">ATCC 23193 / DSM 2154 / NCIB 8452 / DL</strain>
    </source>
</reference>
<organism evidence="1 2">
    <name type="scientific">Desulforamulus ruminis (strain ATCC 23193 / DSM 2154 / NCIMB 8452 / DL)</name>
    <name type="common">Desulfotomaculum ruminis</name>
    <dbReference type="NCBI Taxonomy" id="696281"/>
    <lineage>
        <taxon>Bacteria</taxon>
        <taxon>Bacillati</taxon>
        <taxon>Bacillota</taxon>
        <taxon>Clostridia</taxon>
        <taxon>Eubacteriales</taxon>
        <taxon>Peptococcaceae</taxon>
        <taxon>Desulforamulus</taxon>
    </lineage>
</organism>
<dbReference type="RefSeq" id="WP_013841945.1">
    <property type="nucleotide sequence ID" value="NC_015589.1"/>
</dbReference>
<dbReference type="AlphaFoldDB" id="F6DUP4"/>
<dbReference type="InterPro" id="IPR025619">
    <property type="entry name" value="YlzJ"/>
</dbReference>
<protein>
    <recommendedName>
        <fullName evidence="3">YlzJ-like protein</fullName>
    </recommendedName>
</protein>
<name>F6DUP4_DESRL</name>
<dbReference type="Pfam" id="PF14035">
    <property type="entry name" value="YlzJ"/>
    <property type="match status" value="1"/>
</dbReference>
<dbReference type="OrthoDB" id="1683573at2"/>
<dbReference type="KEGG" id="dru:Desru_1923"/>
<accession>F6DUP4</accession>
<evidence type="ECO:0000313" key="2">
    <source>
        <dbReference type="Proteomes" id="UP000009234"/>
    </source>
</evidence>
<sequence>MILWTVLPVEQVMEGFADDAYNRYETGEVAGIPVLFEKMDTGLKKIVRINSSDPAHYLNQKVFPGLITSGL</sequence>
<gene>
    <name evidence="1" type="ordered locus">Desru_1923</name>
</gene>